<dbReference type="EMBL" id="JARTOI010000001">
    <property type="protein sequence ID" value="MDK5168996.1"/>
    <property type="molecule type" value="Genomic_DNA"/>
</dbReference>
<sequence length="243" mass="26606">MNATAAKFDIKNASPADLAARLIEQQEKAADINTPDNELTAIHKEIADLYAAIRNVKKSRVAELDGIKAKLTTFDFSIKEIFGDNALTLFGDHEITAEAQSRGLFTAKAATKTDKEKKERGPIVAKVFESDKNPVLIKVPRAADDHQRVVDVVIHQGRINEPYNGKSGPAFASIGKPLLRLKGKDVKETKKNLEKFVQDESKTYGEKDAELNKIAEAIFNYVDPKAKGKAEPHNEAQAAAQAA</sequence>
<organism evidence="1 2">
    <name type="scientific">Serratia nevei</name>
    <dbReference type="NCBI Taxonomy" id="2703794"/>
    <lineage>
        <taxon>Bacteria</taxon>
        <taxon>Pseudomonadati</taxon>
        <taxon>Pseudomonadota</taxon>
        <taxon>Gammaproteobacteria</taxon>
        <taxon>Enterobacterales</taxon>
        <taxon>Yersiniaceae</taxon>
        <taxon>Serratia</taxon>
    </lineage>
</organism>
<comment type="caution">
    <text evidence="1">The sequence shown here is derived from an EMBL/GenBank/DDBJ whole genome shotgun (WGS) entry which is preliminary data.</text>
</comment>
<name>A0ABT7G5G1_9GAMM</name>
<dbReference type="Proteomes" id="UP001174748">
    <property type="component" value="Unassembled WGS sequence"/>
</dbReference>
<evidence type="ECO:0000313" key="2">
    <source>
        <dbReference type="Proteomes" id="UP001174748"/>
    </source>
</evidence>
<dbReference type="RefSeq" id="WP_285097870.1">
    <property type="nucleotide sequence ID" value="NZ_JARTOI010000001.1"/>
</dbReference>
<evidence type="ECO:0000313" key="1">
    <source>
        <dbReference type="EMBL" id="MDK5168996.1"/>
    </source>
</evidence>
<keyword evidence="2" id="KW-1185">Reference proteome</keyword>
<protein>
    <submittedName>
        <fullName evidence="1">Uncharacterized protein</fullName>
    </submittedName>
</protein>
<accession>A0ABT7G5G1</accession>
<proteinExistence type="predicted"/>
<gene>
    <name evidence="1" type="ORF">P9921_00635</name>
</gene>
<reference evidence="1" key="1">
    <citation type="submission" date="2023-01" db="EMBL/GenBank/DDBJ databases">
        <title>Genomic dissection of endemic carbapenem resistance: metallo-beta-lactamase gene dissemination through clonal, plasmid and integron transfer pathways.</title>
        <authorList>
            <person name="Macesic N."/>
        </authorList>
    </citation>
    <scope>NUCLEOTIDE SEQUENCE</scope>
    <source>
        <strain evidence="1">CPO382</strain>
    </source>
</reference>